<reference evidence="2" key="2">
    <citation type="journal article" date="2021" name="Genome Biol. Evol.">
        <title>Developing a high-quality reference genome for a parasitic bivalve with doubly uniparental inheritance (Bivalvia: Unionida).</title>
        <authorList>
            <person name="Smith C.H."/>
        </authorList>
    </citation>
    <scope>NUCLEOTIDE SEQUENCE</scope>
    <source>
        <strain evidence="2">CHS0354</strain>
        <tissue evidence="2">Mantle</tissue>
    </source>
</reference>
<protein>
    <submittedName>
        <fullName evidence="2">Uncharacterized protein</fullName>
    </submittedName>
</protein>
<keyword evidence="1" id="KW-1133">Transmembrane helix</keyword>
<gene>
    <name evidence="2" type="ORF">CHS0354_013311</name>
</gene>
<keyword evidence="1" id="KW-0472">Membrane</keyword>
<proteinExistence type="predicted"/>
<comment type="caution">
    <text evidence="2">The sequence shown here is derived from an EMBL/GenBank/DDBJ whole genome shotgun (WGS) entry which is preliminary data.</text>
</comment>
<organism evidence="2 3">
    <name type="scientific">Potamilus streckersoni</name>
    <dbReference type="NCBI Taxonomy" id="2493646"/>
    <lineage>
        <taxon>Eukaryota</taxon>
        <taxon>Metazoa</taxon>
        <taxon>Spiralia</taxon>
        <taxon>Lophotrochozoa</taxon>
        <taxon>Mollusca</taxon>
        <taxon>Bivalvia</taxon>
        <taxon>Autobranchia</taxon>
        <taxon>Heteroconchia</taxon>
        <taxon>Palaeoheterodonta</taxon>
        <taxon>Unionida</taxon>
        <taxon>Unionoidea</taxon>
        <taxon>Unionidae</taxon>
        <taxon>Ambleminae</taxon>
        <taxon>Lampsilini</taxon>
        <taxon>Potamilus</taxon>
    </lineage>
</organism>
<evidence type="ECO:0000256" key="1">
    <source>
        <dbReference type="SAM" id="Phobius"/>
    </source>
</evidence>
<sequence>MQYKGFYDLLYNSDTCTNVNIEANVYLVAMSNITICNYKNSGMGCTYIAFGVRNMVSKLFLKLVLVDDGYITHVQNENEITIQFNPNGYLVDEHGYLRLFDENQTKSIQGDYEGLKRTNVQMKISIFILVGLFLLALCAFLLSYFCILPCKGPECPDPPEPPKQFSCPVKYTFFLGENASVACVLPKLVNYTSLYVDQHKTRVSNQDKRLLQVGDVYQQDSVSTDSGRISTRMTGSQESISILIAIHVTHCDDHGYILINISGGIALTIVIEVNASYTPCPQTALFQWNTTEWINCSACIGNTTWNVIWHREGKGIYIPYLEKATSFIDGSNIRMVPKVKFALGVIHFNLLNQRVFCSDGGMYSAAVYVDHTILNFTIKVDVNGFIESCNGMWEIKLIDLTRKACSICIGETEDAFNVSIFQDSVDISTSSSVQLLQGQSNINKFRDFLTIETYIDAGVLKVLFGWSRVQCIDSGFYLVEARGRYGTIQRNISIVVDELAFLKVPKIVQEDGLSGGFAEGFNLTLTCTVENIGCKKREIFLSLGDRNTTTDCKNIALGANNINESYACSLAWTEVNISRDFNGTSFYCGYNYTHYNETLLIFRNEIQVFVIPGNFCEEYEGRCYRPHPLGGRFFIECDAKEKRPWEFLCQEKLVFRHGPGECNGRCDYP</sequence>
<keyword evidence="1" id="KW-0812">Transmembrane</keyword>
<keyword evidence="3" id="KW-1185">Reference proteome</keyword>
<name>A0AAE0SAC9_9BIVA</name>
<evidence type="ECO:0000313" key="3">
    <source>
        <dbReference type="Proteomes" id="UP001195483"/>
    </source>
</evidence>
<feature type="transmembrane region" description="Helical" evidence="1">
    <location>
        <begin position="124"/>
        <end position="145"/>
    </location>
</feature>
<accession>A0AAE0SAC9</accession>
<evidence type="ECO:0000313" key="2">
    <source>
        <dbReference type="EMBL" id="KAK3588246.1"/>
    </source>
</evidence>
<reference evidence="2" key="1">
    <citation type="journal article" date="2021" name="Genome Biol. Evol.">
        <title>A High-Quality Reference Genome for a Parasitic Bivalve with Doubly Uniparental Inheritance (Bivalvia: Unionida).</title>
        <authorList>
            <person name="Smith C.H."/>
        </authorList>
    </citation>
    <scope>NUCLEOTIDE SEQUENCE</scope>
    <source>
        <strain evidence="2">CHS0354</strain>
    </source>
</reference>
<dbReference type="EMBL" id="JAEAOA010000807">
    <property type="protein sequence ID" value="KAK3588246.1"/>
    <property type="molecule type" value="Genomic_DNA"/>
</dbReference>
<dbReference type="Proteomes" id="UP001195483">
    <property type="component" value="Unassembled WGS sequence"/>
</dbReference>
<reference evidence="2" key="3">
    <citation type="submission" date="2023-05" db="EMBL/GenBank/DDBJ databases">
        <authorList>
            <person name="Smith C.H."/>
        </authorList>
    </citation>
    <scope>NUCLEOTIDE SEQUENCE</scope>
    <source>
        <strain evidence="2">CHS0354</strain>
        <tissue evidence="2">Mantle</tissue>
    </source>
</reference>
<dbReference type="AlphaFoldDB" id="A0AAE0SAC9"/>